<protein>
    <submittedName>
        <fullName evidence="1">EcbK</fullName>
    </submittedName>
</protein>
<evidence type="ECO:0000313" key="1">
    <source>
        <dbReference type="EMBL" id="AAK17911.1"/>
    </source>
</evidence>
<name>Q9AHM4_PASMD</name>
<gene>
    <name evidence="1" type="primary">ecbK</name>
</gene>
<proteinExistence type="predicted"/>
<sequence>MKNIKTSNIDKDAQSLAIIYTFPPYVDTSGNVFSKRIHEEIKDKITIITNKFISSPPMDDSLNELTSPYVTKRLEMQATFTYREWKYFNDFIEQAYNAYLNEIKEGKIFRNLYSRSMSVITHLVAYKIKTHNPNIKWIAEFSDPILKEVDGNERNVEIPLSWLEDNLSLENIKAFDNNQNLFFISELLVYLYADEIIFTNKIQKEFMLSYLKEKHFDINQNHLLLKSISSRIKIKQHPTLPIEFYQKGKIKVDINKENINLGYFGNFNIKRGISEFINAWKNLPKSKKTKSRLFIFTNMNSDKIYASIPEELISYIKVEKSLKYLDYLGILDSFDYVLSFDTQVSKIFGLNPYLPSKISDYLGANTKTLALLEKNSPTDLISNSKLVKQYIDNINLNTLF</sequence>
<dbReference type="AlphaFoldDB" id="Q9AHM4"/>
<organism evidence="1">
    <name type="scientific">Pasteurella multocida</name>
    <dbReference type="NCBI Taxonomy" id="747"/>
    <lineage>
        <taxon>Bacteria</taxon>
        <taxon>Pseudomonadati</taxon>
        <taxon>Pseudomonadota</taxon>
        <taxon>Gammaproteobacteria</taxon>
        <taxon>Pasteurellales</taxon>
        <taxon>Pasteurellaceae</taxon>
        <taxon>Pasteurella</taxon>
    </lineage>
</organism>
<dbReference type="EMBL" id="AF302466">
    <property type="protein sequence ID" value="AAK17911.1"/>
    <property type="molecule type" value="Genomic_DNA"/>
</dbReference>
<reference evidence="1" key="1">
    <citation type="journal article" date="2001" name="J. Clin. Microbiol.">
        <title>Genetic organization of Pasteurella multocida cap loci and development of a multiplex capsular PCR typing system.</title>
        <authorList>
            <person name="Townsend K.M."/>
            <person name="Boyce J.D."/>
            <person name="Chung J.Y."/>
            <person name="Frost A.J."/>
            <person name="Adler B."/>
        </authorList>
    </citation>
    <scope>NUCLEOTIDE SEQUENCE</scope>
    <source>
        <strain evidence="1">P1234</strain>
    </source>
</reference>
<accession>Q9AHM4</accession>